<name>A0A2A6JH16_9HYPH</name>
<accession>A0A2A6JH16</accession>
<dbReference type="EMBL" id="NWSV01000002">
    <property type="protein sequence ID" value="PDT05733.1"/>
    <property type="molecule type" value="Genomic_DNA"/>
</dbReference>
<evidence type="ECO:0000313" key="2">
    <source>
        <dbReference type="Proteomes" id="UP000220768"/>
    </source>
</evidence>
<keyword evidence="2" id="KW-1185">Reference proteome</keyword>
<sequence length="97" mass="10826">MSAILTLSTELAVAVKDFDRVIPAGQSNDRDIVALRQRLLLLCKLARNLESEVQIYRLMEAAKQGRDVVEQLATEAAATFVLNRDDNVIRPDFGRKA</sequence>
<gene>
    <name evidence="1" type="ORF">CO666_03770</name>
</gene>
<dbReference type="AlphaFoldDB" id="A0A2A6JH16"/>
<evidence type="ECO:0000313" key="1">
    <source>
        <dbReference type="EMBL" id="PDT05733.1"/>
    </source>
</evidence>
<dbReference type="Proteomes" id="UP000220768">
    <property type="component" value="Unassembled WGS sequence"/>
</dbReference>
<organism evidence="1 2">
    <name type="scientific">Rhizobium chutanense</name>
    <dbReference type="NCBI Taxonomy" id="2035448"/>
    <lineage>
        <taxon>Bacteria</taxon>
        <taxon>Pseudomonadati</taxon>
        <taxon>Pseudomonadota</taxon>
        <taxon>Alphaproteobacteria</taxon>
        <taxon>Hyphomicrobiales</taxon>
        <taxon>Rhizobiaceae</taxon>
        <taxon>Rhizobium/Agrobacterium group</taxon>
        <taxon>Rhizobium</taxon>
    </lineage>
</organism>
<proteinExistence type="predicted"/>
<reference evidence="1 2" key="1">
    <citation type="submission" date="2017-09" db="EMBL/GenBank/DDBJ databases">
        <title>Comparative genomics of rhizobia isolated from Phaseolus vulgaris in China.</title>
        <authorList>
            <person name="Tong W."/>
        </authorList>
    </citation>
    <scope>NUCLEOTIDE SEQUENCE [LARGE SCALE GENOMIC DNA]</scope>
    <source>
        <strain evidence="1 2">C5</strain>
    </source>
</reference>
<protein>
    <submittedName>
        <fullName evidence="1">Uncharacterized protein</fullName>
    </submittedName>
</protein>
<comment type="caution">
    <text evidence="1">The sequence shown here is derived from an EMBL/GenBank/DDBJ whole genome shotgun (WGS) entry which is preliminary data.</text>
</comment>
<dbReference type="RefSeq" id="WP_097610805.1">
    <property type="nucleotide sequence ID" value="NZ_NWSV01000002.1"/>
</dbReference>